<keyword evidence="2" id="KW-0521">NADP</keyword>
<keyword evidence="5" id="KW-1185">Reference proteome</keyword>
<accession>A0A2S6GBJ8</accession>
<name>A0A2S6GBJ8_9PSEU</name>
<protein>
    <submittedName>
        <fullName evidence="4">Uncharacterized protein YbjT (DUF2867 family)</fullName>
    </submittedName>
</protein>
<dbReference type="Proteomes" id="UP000239203">
    <property type="component" value="Unassembled WGS sequence"/>
</dbReference>
<sequence length="319" mass="34010">MTDPILVTGATGRQGGATARRLLADGRPVRALVRDTTTAAAVALATAGAELVTGDFDDPTSLRPAFDGVAAVFAVPTAPFGPNGPADETEAARGRALVDAAVAAGVEQVVLSTVASMSRSEQSAKGKAEIERYLVDRVARPTVLRPVRFVTNYLLTGDLGLEGIVDGVHRHFFPPHEPMQVITLEDIADFAALAFADPERYAGRTLELAGDQPTPVEAAAAIAAATGSPVRYEQVTTGVHPMIIETGRRWAAGERWHADIEALRVIHPGLRAFGTWLAESGAEASRARRARPRRPACQRIRLRRARPLGRTVHYPRKAG</sequence>
<proteinExistence type="inferred from homology"/>
<dbReference type="EMBL" id="PTIX01000041">
    <property type="protein sequence ID" value="PPK61465.1"/>
    <property type="molecule type" value="Genomic_DNA"/>
</dbReference>
<evidence type="ECO:0000259" key="3">
    <source>
        <dbReference type="Pfam" id="PF05368"/>
    </source>
</evidence>
<dbReference type="AlphaFoldDB" id="A0A2S6GBJ8"/>
<reference evidence="4 5" key="1">
    <citation type="submission" date="2018-02" db="EMBL/GenBank/DDBJ databases">
        <title>Genomic Encyclopedia of Archaeal and Bacterial Type Strains, Phase II (KMG-II): from individual species to whole genera.</title>
        <authorList>
            <person name="Goeker M."/>
        </authorList>
    </citation>
    <scope>NUCLEOTIDE SEQUENCE [LARGE SCALE GENOMIC DNA]</scope>
    <source>
        <strain evidence="4 5">YU 961-1</strain>
    </source>
</reference>
<dbReference type="InterPro" id="IPR008030">
    <property type="entry name" value="NmrA-like"/>
</dbReference>
<comment type="caution">
    <text evidence="4">The sequence shown here is derived from an EMBL/GenBank/DDBJ whole genome shotgun (WGS) entry which is preliminary data.</text>
</comment>
<dbReference type="Gene3D" id="3.40.50.720">
    <property type="entry name" value="NAD(P)-binding Rossmann-like Domain"/>
    <property type="match status" value="1"/>
</dbReference>
<dbReference type="InterPro" id="IPR036291">
    <property type="entry name" value="NAD(P)-bd_dom_sf"/>
</dbReference>
<dbReference type="Gene3D" id="3.90.25.10">
    <property type="entry name" value="UDP-galactose 4-epimerase, domain 1"/>
    <property type="match status" value="1"/>
</dbReference>
<dbReference type="SUPFAM" id="SSF51735">
    <property type="entry name" value="NAD(P)-binding Rossmann-fold domains"/>
    <property type="match status" value="1"/>
</dbReference>
<evidence type="ECO:0000313" key="4">
    <source>
        <dbReference type="EMBL" id="PPK61465.1"/>
    </source>
</evidence>
<evidence type="ECO:0000256" key="2">
    <source>
        <dbReference type="ARBA" id="ARBA00022857"/>
    </source>
</evidence>
<comment type="similarity">
    <text evidence="1">Belongs to the NmrA-type oxidoreductase family.</text>
</comment>
<dbReference type="PANTHER" id="PTHR42748">
    <property type="entry name" value="NITROGEN METABOLITE REPRESSION PROTEIN NMRA FAMILY MEMBER"/>
    <property type="match status" value="1"/>
</dbReference>
<evidence type="ECO:0000256" key="1">
    <source>
        <dbReference type="ARBA" id="ARBA00006328"/>
    </source>
</evidence>
<dbReference type="InterPro" id="IPR051164">
    <property type="entry name" value="NmrA-like_oxidored"/>
</dbReference>
<feature type="domain" description="NmrA-like" evidence="3">
    <location>
        <begin position="2"/>
        <end position="244"/>
    </location>
</feature>
<organism evidence="4 5">
    <name type="scientific">Actinokineospora auranticolor</name>
    <dbReference type="NCBI Taxonomy" id="155976"/>
    <lineage>
        <taxon>Bacteria</taxon>
        <taxon>Bacillati</taxon>
        <taxon>Actinomycetota</taxon>
        <taxon>Actinomycetes</taxon>
        <taxon>Pseudonocardiales</taxon>
        <taxon>Pseudonocardiaceae</taxon>
        <taxon>Actinokineospora</taxon>
    </lineage>
</organism>
<dbReference type="Pfam" id="PF05368">
    <property type="entry name" value="NmrA"/>
    <property type="match status" value="1"/>
</dbReference>
<dbReference type="RefSeq" id="WP_104483481.1">
    <property type="nucleotide sequence ID" value="NZ_CP154825.1"/>
</dbReference>
<dbReference type="OrthoDB" id="319724at2"/>
<evidence type="ECO:0000313" key="5">
    <source>
        <dbReference type="Proteomes" id="UP000239203"/>
    </source>
</evidence>
<gene>
    <name evidence="4" type="ORF">CLV40_14115</name>
</gene>
<dbReference type="PANTHER" id="PTHR42748:SF7">
    <property type="entry name" value="NMRA LIKE REDOX SENSOR 1-RELATED"/>
    <property type="match status" value="1"/>
</dbReference>